<gene>
    <name evidence="1" type="ORF">BC952_0203</name>
</gene>
<dbReference type="Proteomes" id="UP000280091">
    <property type="component" value="Unassembled WGS sequence"/>
</dbReference>
<dbReference type="AlphaFoldDB" id="A0A495S624"/>
<name>A0A495S624_9FLAO</name>
<accession>A0A495S624</accession>
<reference evidence="1 2" key="1">
    <citation type="submission" date="2018-10" db="EMBL/GenBank/DDBJ databases">
        <title>Genomic Encyclopedia of Archaeal and Bacterial Type Strains, Phase II (KMG-II): from individual species to whole genera.</title>
        <authorList>
            <person name="Goeker M."/>
        </authorList>
    </citation>
    <scope>NUCLEOTIDE SEQUENCE [LARGE SCALE GENOMIC DNA]</scope>
    <source>
        <strain evidence="1 2">DSM 15094</strain>
    </source>
</reference>
<keyword evidence="2" id="KW-1185">Reference proteome</keyword>
<comment type="caution">
    <text evidence="1">The sequence shown here is derived from an EMBL/GenBank/DDBJ whole genome shotgun (WGS) entry which is preliminary data.</text>
</comment>
<evidence type="ECO:0000313" key="1">
    <source>
        <dbReference type="EMBL" id="RKS94588.1"/>
    </source>
</evidence>
<protein>
    <submittedName>
        <fullName evidence="1">Uncharacterized protein</fullName>
    </submittedName>
</protein>
<evidence type="ECO:0000313" key="2">
    <source>
        <dbReference type="Proteomes" id="UP000280091"/>
    </source>
</evidence>
<sequence>MKYNCVLFHVSTYYDADLAKQNYKKQEKDESKINDFIFKIKYLIKEFFQGVKFKANCANFFKNRKFRILIELTDQCIEK</sequence>
<proteinExistence type="predicted"/>
<organism evidence="1 2">
    <name type="scientific">Flavobacterium limicola</name>
    <dbReference type="NCBI Taxonomy" id="180441"/>
    <lineage>
        <taxon>Bacteria</taxon>
        <taxon>Pseudomonadati</taxon>
        <taxon>Bacteroidota</taxon>
        <taxon>Flavobacteriia</taxon>
        <taxon>Flavobacteriales</taxon>
        <taxon>Flavobacteriaceae</taxon>
        <taxon>Flavobacterium</taxon>
    </lineage>
</organism>
<dbReference type="EMBL" id="RBXA01000001">
    <property type="protein sequence ID" value="RKS94588.1"/>
    <property type="molecule type" value="Genomic_DNA"/>
</dbReference>